<dbReference type="Pfam" id="PF00924">
    <property type="entry name" value="MS_channel_2nd"/>
    <property type="match status" value="1"/>
</dbReference>
<protein>
    <submittedName>
        <fullName evidence="11">Small-conductance mechanosensitive channel</fullName>
    </submittedName>
</protein>
<evidence type="ECO:0000256" key="3">
    <source>
        <dbReference type="ARBA" id="ARBA00022475"/>
    </source>
</evidence>
<proteinExistence type="inferred from homology"/>
<dbReference type="Gene3D" id="3.30.70.100">
    <property type="match status" value="1"/>
</dbReference>
<dbReference type="InterPro" id="IPR023408">
    <property type="entry name" value="MscS_beta-dom_sf"/>
</dbReference>
<feature type="transmembrane region" description="Helical" evidence="7">
    <location>
        <begin position="12"/>
        <end position="31"/>
    </location>
</feature>
<dbReference type="InterPro" id="IPR010920">
    <property type="entry name" value="LSM_dom_sf"/>
</dbReference>
<dbReference type="InterPro" id="IPR011014">
    <property type="entry name" value="MscS_channel_TM-2"/>
</dbReference>
<evidence type="ECO:0000256" key="1">
    <source>
        <dbReference type="ARBA" id="ARBA00004651"/>
    </source>
</evidence>
<dbReference type="SUPFAM" id="SSF50182">
    <property type="entry name" value="Sm-like ribonucleoproteins"/>
    <property type="match status" value="1"/>
</dbReference>
<feature type="domain" description="Mechanosensitive ion channel MscS C-terminal" evidence="9">
    <location>
        <begin position="169"/>
        <end position="251"/>
    </location>
</feature>
<dbReference type="InterPro" id="IPR045275">
    <property type="entry name" value="MscS_archaea/bacteria_type"/>
</dbReference>
<dbReference type="GO" id="GO:0005886">
    <property type="term" value="C:plasma membrane"/>
    <property type="evidence" value="ECO:0007669"/>
    <property type="project" value="UniProtKB-SubCell"/>
</dbReference>
<evidence type="ECO:0000259" key="8">
    <source>
        <dbReference type="Pfam" id="PF00924"/>
    </source>
</evidence>
<evidence type="ECO:0000256" key="4">
    <source>
        <dbReference type="ARBA" id="ARBA00022692"/>
    </source>
</evidence>
<evidence type="ECO:0000259" key="9">
    <source>
        <dbReference type="Pfam" id="PF21082"/>
    </source>
</evidence>
<dbReference type="GO" id="GO:0008381">
    <property type="term" value="F:mechanosensitive monoatomic ion channel activity"/>
    <property type="evidence" value="ECO:0007669"/>
    <property type="project" value="InterPro"/>
</dbReference>
<feature type="transmembrane region" description="Helical" evidence="7">
    <location>
        <begin position="51"/>
        <end position="68"/>
    </location>
</feature>
<feature type="domain" description="Mechanosensitive ion channel transmembrane helices 2/3" evidence="10">
    <location>
        <begin position="54"/>
        <end position="95"/>
    </location>
</feature>
<keyword evidence="6 7" id="KW-0472">Membrane</keyword>
<reference evidence="11 12" key="1">
    <citation type="submission" date="2020-08" db="EMBL/GenBank/DDBJ databases">
        <title>Genomic Encyclopedia of Type Strains, Phase IV (KMG-IV): sequencing the most valuable type-strain genomes for metagenomic binning, comparative biology and taxonomic classification.</title>
        <authorList>
            <person name="Goeker M."/>
        </authorList>
    </citation>
    <scope>NUCLEOTIDE SEQUENCE [LARGE SCALE GENOMIC DNA]</scope>
    <source>
        <strain evidence="11 12">DSM 22071</strain>
    </source>
</reference>
<sequence>MEWQQIINMELLVRLGRAAAFLILGFIAARLVSSTVHRAATGKLDRHQIMILRKITSYTIIILFIISALNELGFSLSVLLGAAGILTVAIGFASQTSASNLISGLFLIGERPFSEGDVIKVGSTTGEIIAIDLLSVKIRTFDNLFVRIPNETILKSEVTTLTKYPIRRIDINIGVAYKEDLRKVREVLMAVADTNPSCLDEPPPLFISTGYGSSSMDILFCAWARRENFLETRNALYAEIKEAFDCNGIEIPFPHLSLYTGDATKPLPIELQHQQTKPSAPTGS</sequence>
<feature type="transmembrane region" description="Helical" evidence="7">
    <location>
        <begin position="74"/>
        <end position="93"/>
    </location>
</feature>
<dbReference type="SUPFAM" id="SSF82689">
    <property type="entry name" value="Mechanosensitive channel protein MscS (YggB), C-terminal domain"/>
    <property type="match status" value="1"/>
</dbReference>
<dbReference type="Pfam" id="PF21082">
    <property type="entry name" value="MS_channel_3rd"/>
    <property type="match status" value="1"/>
</dbReference>
<organism evidence="11 12">
    <name type="scientific">Desulfurispira natronophila</name>
    <dbReference type="NCBI Taxonomy" id="682562"/>
    <lineage>
        <taxon>Bacteria</taxon>
        <taxon>Pseudomonadati</taxon>
        <taxon>Chrysiogenota</taxon>
        <taxon>Chrysiogenia</taxon>
        <taxon>Chrysiogenales</taxon>
        <taxon>Chrysiogenaceae</taxon>
        <taxon>Desulfurispira</taxon>
    </lineage>
</organism>
<evidence type="ECO:0000256" key="7">
    <source>
        <dbReference type="SAM" id="Phobius"/>
    </source>
</evidence>
<accession>A0A7W8DFX6</accession>
<evidence type="ECO:0000256" key="6">
    <source>
        <dbReference type="ARBA" id="ARBA00023136"/>
    </source>
</evidence>
<dbReference type="AlphaFoldDB" id="A0A7W8DFX6"/>
<evidence type="ECO:0000313" key="11">
    <source>
        <dbReference type="EMBL" id="MBB5020837.1"/>
    </source>
</evidence>
<dbReference type="PANTHER" id="PTHR30221">
    <property type="entry name" value="SMALL-CONDUCTANCE MECHANOSENSITIVE CHANNEL"/>
    <property type="match status" value="1"/>
</dbReference>
<keyword evidence="3" id="KW-1003">Cell membrane</keyword>
<dbReference type="InterPro" id="IPR049142">
    <property type="entry name" value="MS_channel_1st"/>
</dbReference>
<evidence type="ECO:0000259" key="10">
    <source>
        <dbReference type="Pfam" id="PF21088"/>
    </source>
</evidence>
<name>A0A7W8DFX6_9BACT</name>
<evidence type="ECO:0000313" key="12">
    <source>
        <dbReference type="Proteomes" id="UP000528322"/>
    </source>
</evidence>
<comment type="similarity">
    <text evidence="2">Belongs to the MscS (TC 1.A.23) family.</text>
</comment>
<dbReference type="EMBL" id="JACHID010000001">
    <property type="protein sequence ID" value="MBB5020837.1"/>
    <property type="molecule type" value="Genomic_DNA"/>
</dbReference>
<dbReference type="Pfam" id="PF21088">
    <property type="entry name" value="MS_channel_1st"/>
    <property type="match status" value="1"/>
</dbReference>
<feature type="domain" description="Mechanosensitive ion channel MscS" evidence="8">
    <location>
        <begin position="97"/>
        <end position="159"/>
    </location>
</feature>
<gene>
    <name evidence="11" type="ORF">HNR37_000140</name>
</gene>
<comment type="caution">
    <text evidence="11">The sequence shown here is derived from an EMBL/GenBank/DDBJ whole genome shotgun (WGS) entry which is preliminary data.</text>
</comment>
<dbReference type="InterPro" id="IPR006685">
    <property type="entry name" value="MscS_channel_2nd"/>
</dbReference>
<dbReference type="Proteomes" id="UP000528322">
    <property type="component" value="Unassembled WGS sequence"/>
</dbReference>
<dbReference type="PANTHER" id="PTHR30221:SF20">
    <property type="entry name" value="SMALL-CONDUCTANCE MECHANOSENSITIVE CHANNEL"/>
    <property type="match status" value="1"/>
</dbReference>
<dbReference type="Gene3D" id="2.30.30.60">
    <property type="match status" value="1"/>
</dbReference>
<dbReference type="InterPro" id="IPR049278">
    <property type="entry name" value="MS_channel_C"/>
</dbReference>
<keyword evidence="5 7" id="KW-1133">Transmembrane helix</keyword>
<dbReference type="Gene3D" id="1.10.287.1260">
    <property type="match status" value="1"/>
</dbReference>
<dbReference type="SUPFAM" id="SSF82861">
    <property type="entry name" value="Mechanosensitive channel protein MscS (YggB), transmembrane region"/>
    <property type="match status" value="1"/>
</dbReference>
<evidence type="ECO:0000256" key="5">
    <source>
        <dbReference type="ARBA" id="ARBA00022989"/>
    </source>
</evidence>
<evidence type="ECO:0000256" key="2">
    <source>
        <dbReference type="ARBA" id="ARBA00008017"/>
    </source>
</evidence>
<keyword evidence="4 7" id="KW-0812">Transmembrane</keyword>
<keyword evidence="12" id="KW-1185">Reference proteome</keyword>
<dbReference type="RefSeq" id="WP_183728369.1">
    <property type="nucleotide sequence ID" value="NZ_JACHID010000001.1"/>
</dbReference>
<comment type="subcellular location">
    <subcellularLocation>
        <location evidence="1">Cell membrane</location>
        <topology evidence="1">Multi-pass membrane protein</topology>
    </subcellularLocation>
</comment>
<dbReference type="InterPro" id="IPR011066">
    <property type="entry name" value="MscS_channel_C_sf"/>
</dbReference>